<feature type="chain" id="PRO_5006987082" description="Serine protease" evidence="6">
    <location>
        <begin position="23"/>
        <end position="501"/>
    </location>
</feature>
<dbReference type="InterPro" id="IPR008353">
    <property type="entry name" value="Peptidase_S1B_tx"/>
</dbReference>
<name>A0A0K1EKC7_CHOCO</name>
<dbReference type="InterPro" id="IPR009003">
    <property type="entry name" value="Peptidase_S1_PA"/>
</dbReference>
<evidence type="ECO:0000256" key="1">
    <source>
        <dbReference type="ARBA" id="ARBA00008764"/>
    </source>
</evidence>
<organism evidence="8 9">
    <name type="scientific">Chondromyces crocatus</name>
    <dbReference type="NCBI Taxonomy" id="52"/>
    <lineage>
        <taxon>Bacteria</taxon>
        <taxon>Pseudomonadati</taxon>
        <taxon>Myxococcota</taxon>
        <taxon>Polyangia</taxon>
        <taxon>Polyangiales</taxon>
        <taxon>Polyangiaceae</taxon>
        <taxon>Chondromyces</taxon>
    </lineage>
</organism>
<dbReference type="Proteomes" id="UP000067626">
    <property type="component" value="Chromosome"/>
</dbReference>
<dbReference type="InterPro" id="IPR008256">
    <property type="entry name" value="Peptidase_S1B"/>
</dbReference>
<sequence length="501" mass="53742">MRKRPLALMAACSLSASLLGCAVDGAADSENDLSPAQDPTEMSTDLVGVHVAASSTSSDPDAEGTDGVDLDDPQRPWGPNADAANRVLETEDLEAYAAEMGIKLGDGPDMTTKALCNGDDNLTFVNDFTGKHGISSRFVQREKIPVGIIRPIGCSGTLIAHDLFLTNAHCVPEDGAQVLAQTVQFGFEEDGELLESLPSQSFPVVNLLELRNQNLDYAIYRLGHLPGLIYGHNTVASGDPPSGSVISIIGHPAFRRKQVDVGHARYNVFLDRILYDDLDTLGGNSGSGILNAQGELTGLHYGGSCDGWFGYNYGEKMSNLLQASPLLRNTPRQLILSQGTDPTLYVIHGGARLAIASMDEFNALGFRAQDHRVLPPGALSSTPTVPRDGTVLVTPGGARHVVFGGARFPIHLLMEFTALGYSNPDMNPAPQLATQAIPLIPRDGTLLQERSHDPVYVVLGGIRYWIQNWTVFHARGYQKNRIRIIPDGSVAQIPFGGVLTS</sequence>
<evidence type="ECO:0000256" key="2">
    <source>
        <dbReference type="ARBA" id="ARBA00022670"/>
    </source>
</evidence>
<keyword evidence="5 6" id="KW-0720">Serine protease</keyword>
<gene>
    <name evidence="8" type="ORF">CMC5_052780</name>
</gene>
<evidence type="ECO:0000313" key="9">
    <source>
        <dbReference type="Proteomes" id="UP000067626"/>
    </source>
</evidence>
<feature type="signal peptide" evidence="6">
    <location>
        <begin position="1"/>
        <end position="22"/>
    </location>
</feature>
<dbReference type="SUPFAM" id="SSF50494">
    <property type="entry name" value="Trypsin-like serine proteases"/>
    <property type="match status" value="1"/>
</dbReference>
<dbReference type="PRINTS" id="PR00839">
    <property type="entry name" value="V8PROTEASE"/>
</dbReference>
<reference evidence="8 9" key="1">
    <citation type="submission" date="2015-07" db="EMBL/GenBank/DDBJ databases">
        <title>Genome analysis of myxobacterium Chondromyces crocatus Cm c5 reveals a high potential for natural compound synthesis and the genetic basis for the loss of fruiting body formation.</title>
        <authorList>
            <person name="Zaburannyi N."/>
            <person name="Bunk B."/>
            <person name="Maier J."/>
            <person name="Overmann J."/>
            <person name="Mueller R."/>
        </authorList>
    </citation>
    <scope>NUCLEOTIDE SEQUENCE [LARGE SCALE GENOMIC DNA]</scope>
    <source>
        <strain evidence="8 9">Cm c5</strain>
    </source>
</reference>
<comment type="similarity">
    <text evidence="1 6">Belongs to the peptidase S1B family.</text>
</comment>
<dbReference type="KEGG" id="ccro:CMC5_052780"/>
<accession>A0A0K1EKC7</accession>
<dbReference type="PROSITE" id="PS51257">
    <property type="entry name" value="PROKAR_LIPOPROTEIN"/>
    <property type="match status" value="1"/>
</dbReference>
<dbReference type="PRINTS" id="PR01774">
    <property type="entry name" value="EXFOLTOXIN"/>
</dbReference>
<evidence type="ECO:0000256" key="4">
    <source>
        <dbReference type="ARBA" id="ARBA00022801"/>
    </source>
</evidence>
<dbReference type="Pfam" id="PF13365">
    <property type="entry name" value="Trypsin_2"/>
    <property type="match status" value="1"/>
</dbReference>
<proteinExistence type="inferred from homology"/>
<keyword evidence="4 6" id="KW-0378">Hydrolase</keyword>
<evidence type="ECO:0000256" key="7">
    <source>
        <dbReference type="SAM" id="MobiDB-lite"/>
    </source>
</evidence>
<dbReference type="GO" id="GO:0006508">
    <property type="term" value="P:proteolysis"/>
    <property type="evidence" value="ECO:0007669"/>
    <property type="project" value="UniProtKB-KW"/>
</dbReference>
<keyword evidence="3 6" id="KW-0732">Signal</keyword>
<evidence type="ECO:0000256" key="6">
    <source>
        <dbReference type="RuleBase" id="RU004296"/>
    </source>
</evidence>
<feature type="region of interest" description="Disordered" evidence="7">
    <location>
        <begin position="53"/>
        <end position="83"/>
    </location>
</feature>
<keyword evidence="9" id="KW-1185">Reference proteome</keyword>
<dbReference type="Gene3D" id="2.40.10.10">
    <property type="entry name" value="Trypsin-like serine proteases"/>
    <property type="match status" value="2"/>
</dbReference>
<keyword evidence="2 6" id="KW-0645">Protease</keyword>
<evidence type="ECO:0000256" key="5">
    <source>
        <dbReference type="ARBA" id="ARBA00022825"/>
    </source>
</evidence>
<evidence type="ECO:0000313" key="8">
    <source>
        <dbReference type="EMBL" id="AKT41117.1"/>
    </source>
</evidence>
<protein>
    <recommendedName>
        <fullName evidence="6">Serine protease</fullName>
        <ecNumber evidence="6">3.4.21.-</ecNumber>
    </recommendedName>
</protein>
<dbReference type="AlphaFoldDB" id="A0A0K1EKC7"/>
<dbReference type="EC" id="3.4.21.-" evidence="6"/>
<dbReference type="EMBL" id="CP012159">
    <property type="protein sequence ID" value="AKT41117.1"/>
    <property type="molecule type" value="Genomic_DNA"/>
</dbReference>
<feature type="compositionally biased region" description="Acidic residues" evidence="7">
    <location>
        <begin position="60"/>
        <end position="71"/>
    </location>
</feature>
<evidence type="ECO:0000256" key="3">
    <source>
        <dbReference type="ARBA" id="ARBA00022729"/>
    </source>
</evidence>
<dbReference type="PATRIC" id="fig|52.7.peg.5843"/>
<dbReference type="InterPro" id="IPR043504">
    <property type="entry name" value="Peptidase_S1_PA_chymotrypsin"/>
</dbReference>
<dbReference type="STRING" id="52.CMC5_052780"/>
<dbReference type="GO" id="GO:0004252">
    <property type="term" value="F:serine-type endopeptidase activity"/>
    <property type="evidence" value="ECO:0007669"/>
    <property type="project" value="InterPro"/>
</dbReference>
<dbReference type="RefSeq" id="WP_169796656.1">
    <property type="nucleotide sequence ID" value="NZ_CP012159.1"/>
</dbReference>